<reference evidence="2" key="1">
    <citation type="submission" date="2020-07" db="EMBL/GenBank/DDBJ databases">
        <title>Huge and variable diversity of episymbiotic CPR bacteria and DPANN archaea in groundwater ecosystems.</title>
        <authorList>
            <person name="He C.Y."/>
            <person name="Keren R."/>
            <person name="Whittaker M."/>
            <person name="Farag I.F."/>
            <person name="Doudna J."/>
            <person name="Cate J.H.D."/>
            <person name="Banfield J.F."/>
        </authorList>
    </citation>
    <scope>NUCLEOTIDE SEQUENCE</scope>
    <source>
        <strain evidence="2">NC_groundwater_1520_Pr4_B-0.1um_53_5</strain>
    </source>
</reference>
<keyword evidence="1" id="KW-0732">Signal</keyword>
<name>A0A933I932_UNCT6</name>
<evidence type="ECO:0000256" key="1">
    <source>
        <dbReference type="SAM" id="SignalP"/>
    </source>
</evidence>
<dbReference type="AlphaFoldDB" id="A0A933I932"/>
<evidence type="ECO:0000313" key="3">
    <source>
        <dbReference type="Proteomes" id="UP000736328"/>
    </source>
</evidence>
<evidence type="ECO:0000313" key="2">
    <source>
        <dbReference type="EMBL" id="MBI4726105.1"/>
    </source>
</evidence>
<gene>
    <name evidence="2" type="ORF">HY768_02580</name>
</gene>
<comment type="caution">
    <text evidence="2">The sequence shown here is derived from an EMBL/GenBank/DDBJ whole genome shotgun (WGS) entry which is preliminary data.</text>
</comment>
<dbReference type="Proteomes" id="UP000736328">
    <property type="component" value="Unassembled WGS sequence"/>
</dbReference>
<protein>
    <recommendedName>
        <fullName evidence="4">Outer membrane protein beta-barrel domain-containing protein</fullName>
    </recommendedName>
</protein>
<accession>A0A933I932</accession>
<dbReference type="EMBL" id="JACQXR010000032">
    <property type="protein sequence ID" value="MBI4726105.1"/>
    <property type="molecule type" value="Genomic_DNA"/>
</dbReference>
<proteinExistence type="predicted"/>
<feature type="signal peptide" evidence="1">
    <location>
        <begin position="1"/>
        <end position="21"/>
    </location>
</feature>
<evidence type="ECO:0008006" key="4">
    <source>
        <dbReference type="Google" id="ProtNLM"/>
    </source>
</evidence>
<sequence length="255" mass="28931">MKKRIFLMWFVLLCAKGFVCAESKLSIGPSIGVYAPSLRTWYTAWQALDNNNVHPYNRPIALQCAGNLQWGISKNFGIGINIGYWEISEYFYGNGGLDSSTYDTYNHQYEYKLDILPVEIAPYYSICKFKFLKAKIGPTIGCAWASLRYDDRTWISEIYPTEDILQSDYYWKSTGSAVTFGLQSDLDITIWKRLSLSFNCGYKAGKIDNMVVNQSSDLTQTEKPLVLEKMATGAKTPISLELNGMTIALILKYNI</sequence>
<feature type="chain" id="PRO_5036767068" description="Outer membrane protein beta-barrel domain-containing protein" evidence="1">
    <location>
        <begin position="22"/>
        <end position="255"/>
    </location>
</feature>
<organism evidence="2 3">
    <name type="scientific">candidate division TA06 bacterium</name>
    <dbReference type="NCBI Taxonomy" id="2250710"/>
    <lineage>
        <taxon>Bacteria</taxon>
        <taxon>Bacteria division TA06</taxon>
    </lineage>
</organism>